<dbReference type="GO" id="GO:0006089">
    <property type="term" value="P:lactate metabolic process"/>
    <property type="evidence" value="ECO:0007669"/>
    <property type="project" value="InterPro"/>
</dbReference>
<reference evidence="9" key="1">
    <citation type="submission" date="2022-09" db="EMBL/GenBank/DDBJ databases">
        <authorList>
            <person name="Yuan C."/>
            <person name="Ke Z."/>
        </authorList>
    </citation>
    <scope>NUCLEOTIDE SEQUENCE</scope>
    <source>
        <strain evidence="9">LB-8</strain>
    </source>
</reference>
<keyword evidence="10" id="KW-1185">Reference proteome</keyword>
<dbReference type="GO" id="GO:0046872">
    <property type="term" value="F:metal ion binding"/>
    <property type="evidence" value="ECO:0007669"/>
    <property type="project" value="UniProtKB-KW"/>
</dbReference>
<dbReference type="PROSITE" id="PS00198">
    <property type="entry name" value="4FE4S_FER_1"/>
    <property type="match status" value="1"/>
</dbReference>
<evidence type="ECO:0000256" key="1">
    <source>
        <dbReference type="ARBA" id="ARBA00022448"/>
    </source>
</evidence>
<keyword evidence="3" id="KW-0479">Metal-binding</keyword>
<dbReference type="PROSITE" id="PS51379">
    <property type="entry name" value="4FE4S_FER_2"/>
    <property type="match status" value="1"/>
</dbReference>
<evidence type="ECO:0000313" key="10">
    <source>
        <dbReference type="Proteomes" id="UP001155483"/>
    </source>
</evidence>
<reference evidence="9" key="2">
    <citation type="submission" date="2023-04" db="EMBL/GenBank/DDBJ databases">
        <title>Paracnuella aquatica gen. nov., sp. nov., a member of the family Chitinophagaceae isolated from a hot spring.</title>
        <authorList>
            <person name="Wang C."/>
        </authorList>
    </citation>
    <scope>NUCLEOTIDE SEQUENCE</scope>
    <source>
        <strain evidence="9">LB-8</strain>
    </source>
</reference>
<dbReference type="GO" id="GO:0051539">
    <property type="term" value="F:4 iron, 4 sulfur cluster binding"/>
    <property type="evidence" value="ECO:0007669"/>
    <property type="project" value="UniProtKB-KW"/>
</dbReference>
<keyword evidence="7" id="KW-0411">Iron-sulfur</keyword>
<evidence type="ECO:0000256" key="2">
    <source>
        <dbReference type="ARBA" id="ARBA00022485"/>
    </source>
</evidence>
<evidence type="ECO:0000256" key="4">
    <source>
        <dbReference type="ARBA" id="ARBA00022737"/>
    </source>
</evidence>
<keyword evidence="2" id="KW-0004">4Fe-4S</keyword>
<dbReference type="PANTHER" id="PTHR47153:SF2">
    <property type="entry name" value="LACTATE UTILIZATION PROTEIN B"/>
    <property type="match status" value="1"/>
</dbReference>
<feature type="domain" description="4Fe-4S ferredoxin-type" evidence="8">
    <location>
        <begin position="301"/>
        <end position="332"/>
    </location>
</feature>
<keyword evidence="1" id="KW-0813">Transport</keyword>
<dbReference type="InterPro" id="IPR003741">
    <property type="entry name" value="LUD_dom"/>
</dbReference>
<proteinExistence type="predicted"/>
<accession>A0A9X2XZM8</accession>
<evidence type="ECO:0000256" key="6">
    <source>
        <dbReference type="ARBA" id="ARBA00023004"/>
    </source>
</evidence>
<evidence type="ECO:0000256" key="7">
    <source>
        <dbReference type="ARBA" id="ARBA00023014"/>
    </source>
</evidence>
<organism evidence="9 10">
    <name type="scientific">Paraflavisolibacter caeni</name>
    <dbReference type="NCBI Taxonomy" id="2982496"/>
    <lineage>
        <taxon>Bacteria</taxon>
        <taxon>Pseudomonadati</taxon>
        <taxon>Bacteroidota</taxon>
        <taxon>Chitinophagia</taxon>
        <taxon>Chitinophagales</taxon>
        <taxon>Chitinophagaceae</taxon>
        <taxon>Paraflavisolibacter</taxon>
    </lineage>
</organism>
<dbReference type="InterPro" id="IPR037171">
    <property type="entry name" value="NagB/RpiA_transferase-like"/>
</dbReference>
<name>A0A9X2XZM8_9BACT</name>
<dbReference type="SUPFAM" id="SSF100950">
    <property type="entry name" value="NagB/RpiA/CoA transferase-like"/>
    <property type="match status" value="1"/>
</dbReference>
<gene>
    <name evidence="9" type="ORF">OCK74_21155</name>
</gene>
<dbReference type="RefSeq" id="WP_279299079.1">
    <property type="nucleotide sequence ID" value="NZ_JAOTIF010000022.1"/>
</dbReference>
<keyword evidence="6" id="KW-0408">Iron</keyword>
<dbReference type="Pfam" id="PF13183">
    <property type="entry name" value="Fer4_8"/>
    <property type="match status" value="1"/>
</dbReference>
<evidence type="ECO:0000259" key="8">
    <source>
        <dbReference type="PROSITE" id="PS51379"/>
    </source>
</evidence>
<dbReference type="Gene3D" id="3.40.50.10420">
    <property type="entry name" value="NagB/RpiA/CoA transferase-like"/>
    <property type="match status" value="1"/>
</dbReference>
<dbReference type="Pfam" id="PF02589">
    <property type="entry name" value="LUD_dom"/>
    <property type="match status" value="1"/>
</dbReference>
<dbReference type="InterPro" id="IPR024185">
    <property type="entry name" value="FTHF_cligase-like_sf"/>
</dbReference>
<dbReference type="Proteomes" id="UP001155483">
    <property type="component" value="Unassembled WGS sequence"/>
</dbReference>
<dbReference type="EMBL" id="JAOTIF010000022">
    <property type="protein sequence ID" value="MCU7551642.1"/>
    <property type="molecule type" value="Genomic_DNA"/>
</dbReference>
<dbReference type="Gene3D" id="1.10.1060.10">
    <property type="entry name" value="Alpha-helical ferredoxin"/>
    <property type="match status" value="1"/>
</dbReference>
<evidence type="ECO:0000256" key="3">
    <source>
        <dbReference type="ARBA" id="ARBA00022723"/>
    </source>
</evidence>
<dbReference type="InterPro" id="IPR017900">
    <property type="entry name" value="4Fe4S_Fe_S_CS"/>
</dbReference>
<dbReference type="AlphaFoldDB" id="A0A9X2XZM8"/>
<dbReference type="PANTHER" id="PTHR47153">
    <property type="entry name" value="LACTATE UTILIZATION PROTEIN B"/>
    <property type="match status" value="1"/>
</dbReference>
<dbReference type="SUPFAM" id="SSF46548">
    <property type="entry name" value="alpha-helical ferredoxin"/>
    <property type="match status" value="1"/>
</dbReference>
<keyword evidence="5" id="KW-0249">Electron transport</keyword>
<dbReference type="InterPro" id="IPR017896">
    <property type="entry name" value="4Fe4S_Fe-S-bd"/>
</dbReference>
<evidence type="ECO:0000256" key="5">
    <source>
        <dbReference type="ARBA" id="ARBA00022982"/>
    </source>
</evidence>
<keyword evidence="4" id="KW-0677">Repeat</keyword>
<dbReference type="InterPro" id="IPR004452">
    <property type="entry name" value="LutB/LldF"/>
</dbReference>
<evidence type="ECO:0000313" key="9">
    <source>
        <dbReference type="EMBL" id="MCU7551642.1"/>
    </source>
</evidence>
<dbReference type="InterPro" id="IPR009051">
    <property type="entry name" value="Helical_ferredxn"/>
</dbReference>
<sequence length="461" mass="51590">MSENSASFLAKSTIKAADREHRRKINFNISRYNAVVPLGKQQFTNVHLAREMAKNAKWQAIETLDKQLETFEAKITARGAKVIWAETAQQALDEILKICKAKNCSTIVKSKSMVTEELHLNKFLAKNNIESVETDLGEYIQQLDGEPPYHIVTPAMHKNKEDVARLFTEKLGTAPGLNPSQLTLVARQKLREKYVQAEIGITGANFILPDIGGIAVTENEGNARLSAAWPKTHIVIAGIEKVIPSYKDLALFWPLLSTFGTGQKVTVYNSIFTGPHQPGEKDGPEEMYVILLDNGRTNILANTKARESLYCIRCGACLNACPVYKNIGGHAYGTTYSGPIGSVITPHLRGMGEWKHLSYASSLCGNCTEVCAVKINLHELLLENRQEAVSDNQTSFVEKMAWKFWKRAMMHRWMLNSASGSTKSWVVNAFGKEWTKHRSDLKFPEKSFSQLWKEKNKNSNS</sequence>
<comment type="caution">
    <text evidence="9">The sequence shown here is derived from an EMBL/GenBank/DDBJ whole genome shotgun (WGS) entry which is preliminary data.</text>
</comment>
<protein>
    <submittedName>
        <fullName evidence="9">Lactate utilization protein</fullName>
    </submittedName>
</protein>